<protein>
    <submittedName>
        <fullName evidence="2">Uncharacterized protein</fullName>
    </submittedName>
</protein>
<gene>
    <name evidence="2" type="ORF">DT076_05690</name>
</gene>
<comment type="caution">
    <text evidence="2">The sequence shown here is derived from an EMBL/GenBank/DDBJ whole genome shotgun (WGS) entry which is preliminary data.</text>
</comment>
<evidence type="ECO:0000313" key="2">
    <source>
        <dbReference type="EMBL" id="RCK70168.1"/>
    </source>
</evidence>
<dbReference type="Proteomes" id="UP000252770">
    <property type="component" value="Unassembled WGS sequence"/>
</dbReference>
<proteinExistence type="predicted"/>
<sequence>MLLDRFLRKPTAKEATPPPISATHPSSYADQVELALIAAVFTTATATDPACEPDEIRRAVDRWHLHRACRADKLTHITGLDDYAFARVMRNPCHLGGRPRTCVVQDAADALIAVGLLTSTDVAQHREEARSQLLQVRGVDESTVGHFFDALELPAVPHATVS</sequence>
<feature type="region of interest" description="Disordered" evidence="1">
    <location>
        <begin position="1"/>
        <end position="25"/>
    </location>
</feature>
<reference evidence="2 3" key="1">
    <citation type="submission" date="2018-07" db="EMBL/GenBank/DDBJ databases">
        <title>Desertimonas flava gen. nov. sp. nov.</title>
        <authorList>
            <person name="Liu S."/>
        </authorList>
    </citation>
    <scope>NUCLEOTIDE SEQUENCE [LARGE SCALE GENOMIC DNA]</scope>
    <source>
        <strain evidence="2 3">16Sb5-5</strain>
    </source>
</reference>
<dbReference type="RefSeq" id="WP_114125711.1">
    <property type="nucleotide sequence ID" value="NZ_QOUI01000003.1"/>
</dbReference>
<name>A0A367YWH1_9ACTN</name>
<accession>A0A367YWH1</accession>
<organism evidence="2 3">
    <name type="scientific">Desertihabitans brevis</name>
    <dbReference type="NCBI Taxonomy" id="2268447"/>
    <lineage>
        <taxon>Bacteria</taxon>
        <taxon>Bacillati</taxon>
        <taxon>Actinomycetota</taxon>
        <taxon>Actinomycetes</taxon>
        <taxon>Propionibacteriales</taxon>
        <taxon>Propionibacteriaceae</taxon>
        <taxon>Desertihabitans</taxon>
    </lineage>
</organism>
<evidence type="ECO:0000256" key="1">
    <source>
        <dbReference type="SAM" id="MobiDB-lite"/>
    </source>
</evidence>
<evidence type="ECO:0000313" key="3">
    <source>
        <dbReference type="Proteomes" id="UP000252770"/>
    </source>
</evidence>
<dbReference type="AlphaFoldDB" id="A0A367YWH1"/>
<keyword evidence="3" id="KW-1185">Reference proteome</keyword>
<dbReference type="EMBL" id="QOUI01000003">
    <property type="protein sequence ID" value="RCK70168.1"/>
    <property type="molecule type" value="Genomic_DNA"/>
</dbReference>